<feature type="transmembrane region" description="Helical" evidence="9">
    <location>
        <begin position="360"/>
        <end position="381"/>
    </location>
</feature>
<keyword evidence="7 9" id="KW-1133">Transmembrane helix</keyword>
<dbReference type="EMBL" id="BSNS01000007">
    <property type="protein sequence ID" value="GLQ54006.1"/>
    <property type="molecule type" value="Genomic_DNA"/>
</dbReference>
<feature type="transmembrane region" description="Helical" evidence="9">
    <location>
        <begin position="36"/>
        <end position="56"/>
    </location>
</feature>
<keyword evidence="3" id="KW-0813">Transport</keyword>
<feature type="domain" description="Major facilitator superfamily (MFS) profile" evidence="10">
    <location>
        <begin position="204"/>
        <end position="392"/>
    </location>
</feature>
<feature type="transmembrane region" description="Helical" evidence="9">
    <location>
        <begin position="65"/>
        <end position="84"/>
    </location>
</feature>
<comment type="caution">
    <text evidence="11">The sequence shown here is derived from an EMBL/GenBank/DDBJ whole genome shotgun (WGS) entry which is preliminary data.</text>
</comment>
<evidence type="ECO:0000256" key="8">
    <source>
        <dbReference type="ARBA" id="ARBA00023136"/>
    </source>
</evidence>
<proteinExistence type="inferred from homology"/>
<evidence type="ECO:0000256" key="9">
    <source>
        <dbReference type="SAM" id="Phobius"/>
    </source>
</evidence>
<feature type="transmembrane region" description="Helical" evidence="9">
    <location>
        <begin position="330"/>
        <end position="348"/>
    </location>
</feature>
<evidence type="ECO:0000256" key="5">
    <source>
        <dbReference type="ARBA" id="ARBA00022597"/>
    </source>
</evidence>
<dbReference type="Pfam" id="PF07690">
    <property type="entry name" value="MFS_1"/>
    <property type="match status" value="2"/>
</dbReference>
<dbReference type="PANTHER" id="PTHR23535:SF2">
    <property type="entry name" value="SUGAR EFFLUX TRANSPORTER A-RELATED"/>
    <property type="match status" value="1"/>
</dbReference>
<dbReference type="PROSITE" id="PS50850">
    <property type="entry name" value="MFS"/>
    <property type="match status" value="1"/>
</dbReference>
<dbReference type="InterPro" id="IPR020846">
    <property type="entry name" value="MFS_dom"/>
</dbReference>
<sequence length="392" mass="40991">MLGTSMFLSGVTFATTLPYAAIVGIEKLGMSNATYAALVSAGAAVGAVTSLLIGYVSDRVPDRRILVLVSSLAGVIGYGLIYLFRNQMSFSIATVFIIPLAVAIFSQSFSFVRAFYSERAPGRADMMVSVMRTIFSASWVVVPPAAGIIAALTSVFDVYLITCLAYLAIGTIFILMMRNPATRVARPAPKSAAGPTQGRTLDAGTLCGLLAILIVMIAMRLVQLAMPLMIVNDLGGSISDVGLYAGTAALTEIPFMLLWGYAVGRYFSKVAIIAFSAALLGVYILLVLRAATVMDVLILQVVNGVAASALLSINISYVQDTIKGRIGLSSSLMDVIAILATLGGAALFGTLSAGSDYRQVLWAAAAIAILGGVVMGVGNFGRIRLRRSTASP</sequence>
<evidence type="ECO:0000313" key="12">
    <source>
        <dbReference type="Proteomes" id="UP001156691"/>
    </source>
</evidence>
<keyword evidence="4" id="KW-1003">Cell membrane</keyword>
<keyword evidence="12" id="KW-1185">Reference proteome</keyword>
<feature type="transmembrane region" description="Helical" evidence="9">
    <location>
        <begin position="270"/>
        <end position="291"/>
    </location>
</feature>
<evidence type="ECO:0000256" key="2">
    <source>
        <dbReference type="ARBA" id="ARBA00006523"/>
    </source>
</evidence>
<dbReference type="SUPFAM" id="SSF103473">
    <property type="entry name" value="MFS general substrate transporter"/>
    <property type="match status" value="1"/>
</dbReference>
<protein>
    <submittedName>
        <fullName evidence="11">MFS transporter</fullName>
    </submittedName>
</protein>
<feature type="transmembrane region" description="Helical" evidence="9">
    <location>
        <begin position="90"/>
        <end position="112"/>
    </location>
</feature>
<evidence type="ECO:0000256" key="3">
    <source>
        <dbReference type="ARBA" id="ARBA00022448"/>
    </source>
</evidence>
<feature type="transmembrane region" description="Helical" evidence="9">
    <location>
        <begin position="158"/>
        <end position="179"/>
    </location>
</feature>
<dbReference type="Gene3D" id="1.20.1250.20">
    <property type="entry name" value="MFS general substrate transporter like domains"/>
    <property type="match status" value="2"/>
</dbReference>
<name>A0ABQ5W2B4_9HYPH</name>
<comment type="subcellular location">
    <subcellularLocation>
        <location evidence="1">Cell membrane</location>
        <topology evidence="1">Multi-pass membrane protein</topology>
    </subcellularLocation>
</comment>
<evidence type="ECO:0000313" key="11">
    <source>
        <dbReference type="EMBL" id="GLQ54006.1"/>
    </source>
</evidence>
<feature type="transmembrane region" description="Helical" evidence="9">
    <location>
        <begin position="242"/>
        <end position="263"/>
    </location>
</feature>
<feature type="transmembrane region" description="Helical" evidence="9">
    <location>
        <begin position="133"/>
        <end position="152"/>
    </location>
</feature>
<evidence type="ECO:0000259" key="10">
    <source>
        <dbReference type="PROSITE" id="PS50850"/>
    </source>
</evidence>
<keyword evidence="6 9" id="KW-0812">Transmembrane</keyword>
<evidence type="ECO:0000256" key="4">
    <source>
        <dbReference type="ARBA" id="ARBA00022475"/>
    </source>
</evidence>
<evidence type="ECO:0000256" key="1">
    <source>
        <dbReference type="ARBA" id="ARBA00004651"/>
    </source>
</evidence>
<accession>A0ABQ5W2B4</accession>
<comment type="similarity">
    <text evidence="2">Belongs to the major facilitator superfamily. Set transporter family.</text>
</comment>
<keyword evidence="5" id="KW-0762">Sugar transport</keyword>
<dbReference type="Proteomes" id="UP001156691">
    <property type="component" value="Unassembled WGS sequence"/>
</dbReference>
<reference evidence="12" key="1">
    <citation type="journal article" date="2019" name="Int. J. Syst. Evol. Microbiol.">
        <title>The Global Catalogue of Microorganisms (GCM) 10K type strain sequencing project: providing services to taxonomists for standard genome sequencing and annotation.</title>
        <authorList>
            <consortium name="The Broad Institute Genomics Platform"/>
            <consortium name="The Broad Institute Genome Sequencing Center for Infectious Disease"/>
            <person name="Wu L."/>
            <person name="Ma J."/>
        </authorList>
    </citation>
    <scope>NUCLEOTIDE SEQUENCE [LARGE SCALE GENOMIC DNA]</scope>
    <source>
        <strain evidence="12">NBRC 112416</strain>
    </source>
</reference>
<evidence type="ECO:0000256" key="7">
    <source>
        <dbReference type="ARBA" id="ARBA00022989"/>
    </source>
</evidence>
<dbReference type="InterPro" id="IPR011701">
    <property type="entry name" value="MFS"/>
</dbReference>
<organism evidence="11 12">
    <name type="scientific">Devosia nitrariae</name>
    <dbReference type="NCBI Taxonomy" id="2071872"/>
    <lineage>
        <taxon>Bacteria</taxon>
        <taxon>Pseudomonadati</taxon>
        <taxon>Pseudomonadota</taxon>
        <taxon>Alphaproteobacteria</taxon>
        <taxon>Hyphomicrobiales</taxon>
        <taxon>Devosiaceae</taxon>
        <taxon>Devosia</taxon>
    </lineage>
</organism>
<keyword evidence="8 9" id="KW-0472">Membrane</keyword>
<dbReference type="InterPro" id="IPR036259">
    <property type="entry name" value="MFS_trans_sf"/>
</dbReference>
<gene>
    <name evidence="11" type="ORF">GCM10010862_12650</name>
</gene>
<feature type="transmembrane region" description="Helical" evidence="9">
    <location>
        <begin position="297"/>
        <end position="318"/>
    </location>
</feature>
<feature type="transmembrane region" description="Helical" evidence="9">
    <location>
        <begin position="200"/>
        <end position="222"/>
    </location>
</feature>
<dbReference type="PANTHER" id="PTHR23535">
    <property type="entry name" value="SUGAR EFFLUX TRANSPORTER A-RELATED"/>
    <property type="match status" value="1"/>
</dbReference>
<evidence type="ECO:0000256" key="6">
    <source>
        <dbReference type="ARBA" id="ARBA00022692"/>
    </source>
</evidence>